<keyword evidence="5" id="KW-0804">Transcription</keyword>
<dbReference type="EMBL" id="JBJQOH010000006">
    <property type="protein sequence ID" value="KAL3682215.1"/>
    <property type="molecule type" value="Genomic_DNA"/>
</dbReference>
<keyword evidence="3" id="KW-0175">Coiled coil</keyword>
<sequence length="521" mass="58097">MNEDDGAHRSYQHGFYVAELLHDTEDDKIEVEDSGEEDDDNQGNLDDDEDQEDEEAQERHEHRQDFHTEQKDAKAELAIVNLRSNNSTPGAGVMELDGPGYARSNGVIEATAGGGAETRRENINAGGGSGGRDDWTESATHVLLEVWGERYISLNKGNLKQEDWEEVAEVVSSVSKTHKTDVQCKNRLDTLKKKYKVERHKQSVIGSSDSKWPFYKRLDQLLSATFKRAEIPNGIDAGVPVKSSVDREDSNRLLKEDEDDLTTGSSSSSSKDSAEMTYSSTHDARDATGGGTHTSRKRKSVDSSFKTLAKAITRFGEIYEKIEQSKQQQLMDLEKIRMEFTRDLELQRMQLFMQTQVELAKMKNTASEADPTVSNLSQVSQAPLHSDSSFCGYQDLLIHQETGGNISVQEFRRDIVMGQRSIRPTLIAAFWLEHEATGLGFQLRGFAILDTQGLKEHRVCALGKLGPKDATQANRRRSSVRSIPLGVAVDITVTAVPFFEVFRFGEDCFAGNCTYERGGLI</sequence>
<evidence type="ECO:0000256" key="2">
    <source>
        <dbReference type="ARBA" id="ARBA00023015"/>
    </source>
</evidence>
<dbReference type="GO" id="GO:0005634">
    <property type="term" value="C:nucleus"/>
    <property type="evidence" value="ECO:0007669"/>
    <property type="project" value="UniProtKB-SubCell"/>
</dbReference>
<evidence type="ECO:0000313" key="9">
    <source>
        <dbReference type="EMBL" id="KAL3682215.1"/>
    </source>
</evidence>
<keyword evidence="4" id="KW-0238">DNA-binding</keyword>
<accession>A0ABD3GSJ4</accession>
<dbReference type="PANTHER" id="PTHR31307">
    <property type="entry name" value="TRIHELIX TRANSCRIPTION FACTOR ASIL2"/>
    <property type="match status" value="1"/>
</dbReference>
<dbReference type="InterPro" id="IPR044823">
    <property type="entry name" value="ASIL1/2-like"/>
</dbReference>
<feature type="region of interest" description="Disordered" evidence="7">
    <location>
        <begin position="18"/>
        <end position="75"/>
    </location>
</feature>
<evidence type="ECO:0000256" key="6">
    <source>
        <dbReference type="ARBA" id="ARBA00023242"/>
    </source>
</evidence>
<evidence type="ECO:0000259" key="8">
    <source>
        <dbReference type="Pfam" id="PF13837"/>
    </source>
</evidence>
<evidence type="ECO:0000256" key="5">
    <source>
        <dbReference type="ARBA" id="ARBA00023163"/>
    </source>
</evidence>
<feature type="region of interest" description="Disordered" evidence="7">
    <location>
        <begin position="237"/>
        <end position="300"/>
    </location>
</feature>
<keyword evidence="6" id="KW-0539">Nucleus</keyword>
<dbReference type="Proteomes" id="UP001633002">
    <property type="component" value="Unassembled WGS sequence"/>
</dbReference>
<comment type="caution">
    <text evidence="9">The sequence shown here is derived from an EMBL/GenBank/DDBJ whole genome shotgun (WGS) entry which is preliminary data.</text>
</comment>
<dbReference type="AlphaFoldDB" id="A0ABD3GSJ4"/>
<feature type="compositionally biased region" description="Acidic residues" evidence="7">
    <location>
        <begin position="26"/>
        <end position="56"/>
    </location>
</feature>
<keyword evidence="2" id="KW-0805">Transcription regulation</keyword>
<dbReference type="Pfam" id="PF13837">
    <property type="entry name" value="Myb_DNA-bind_4"/>
    <property type="match status" value="1"/>
</dbReference>
<dbReference type="Gene3D" id="1.10.10.60">
    <property type="entry name" value="Homeodomain-like"/>
    <property type="match status" value="1"/>
</dbReference>
<evidence type="ECO:0000256" key="1">
    <source>
        <dbReference type="ARBA" id="ARBA00004123"/>
    </source>
</evidence>
<dbReference type="FunFam" id="1.10.10.60:FF:000104">
    <property type="entry name" value="trihelix transcription factor ASIL2"/>
    <property type="match status" value="1"/>
</dbReference>
<comment type="subcellular location">
    <subcellularLocation>
        <location evidence="1">Nucleus</location>
    </subcellularLocation>
</comment>
<evidence type="ECO:0000256" key="3">
    <source>
        <dbReference type="ARBA" id="ARBA00023054"/>
    </source>
</evidence>
<protein>
    <recommendedName>
        <fullName evidence="8">Myb/SANT-like DNA-binding domain-containing protein</fullName>
    </recommendedName>
</protein>
<keyword evidence="10" id="KW-1185">Reference proteome</keyword>
<dbReference type="GO" id="GO:0003677">
    <property type="term" value="F:DNA binding"/>
    <property type="evidence" value="ECO:0007669"/>
    <property type="project" value="UniProtKB-KW"/>
</dbReference>
<evidence type="ECO:0000256" key="7">
    <source>
        <dbReference type="SAM" id="MobiDB-lite"/>
    </source>
</evidence>
<gene>
    <name evidence="9" type="ORF">R1sor_000237</name>
</gene>
<feature type="compositionally biased region" description="Basic and acidic residues" evidence="7">
    <location>
        <begin position="244"/>
        <end position="255"/>
    </location>
</feature>
<evidence type="ECO:0000256" key="4">
    <source>
        <dbReference type="ARBA" id="ARBA00023125"/>
    </source>
</evidence>
<proteinExistence type="predicted"/>
<dbReference type="InterPro" id="IPR044822">
    <property type="entry name" value="Myb_DNA-bind_4"/>
</dbReference>
<organism evidence="9 10">
    <name type="scientific">Riccia sorocarpa</name>
    <dbReference type="NCBI Taxonomy" id="122646"/>
    <lineage>
        <taxon>Eukaryota</taxon>
        <taxon>Viridiplantae</taxon>
        <taxon>Streptophyta</taxon>
        <taxon>Embryophyta</taxon>
        <taxon>Marchantiophyta</taxon>
        <taxon>Marchantiopsida</taxon>
        <taxon>Marchantiidae</taxon>
        <taxon>Marchantiales</taxon>
        <taxon>Ricciaceae</taxon>
        <taxon>Riccia</taxon>
    </lineage>
</organism>
<reference evidence="9 10" key="1">
    <citation type="submission" date="2024-09" db="EMBL/GenBank/DDBJ databases">
        <title>Chromosome-scale assembly of Riccia sorocarpa.</title>
        <authorList>
            <person name="Paukszto L."/>
        </authorList>
    </citation>
    <scope>NUCLEOTIDE SEQUENCE [LARGE SCALE GENOMIC DNA]</scope>
    <source>
        <strain evidence="9">LP-2024</strain>
        <tissue evidence="9">Aerial parts of the thallus</tissue>
    </source>
</reference>
<feature type="compositionally biased region" description="Basic and acidic residues" evidence="7">
    <location>
        <begin position="57"/>
        <end position="75"/>
    </location>
</feature>
<dbReference type="PANTHER" id="PTHR31307:SF4">
    <property type="entry name" value="TRIHELIX TRANSCRIPTION FACTOR ASIL2"/>
    <property type="match status" value="1"/>
</dbReference>
<name>A0ABD3GSJ4_9MARC</name>
<evidence type="ECO:0000313" key="10">
    <source>
        <dbReference type="Proteomes" id="UP001633002"/>
    </source>
</evidence>
<feature type="domain" description="Myb/SANT-like DNA-binding" evidence="8">
    <location>
        <begin position="132"/>
        <end position="221"/>
    </location>
</feature>